<name>A0A1I5GCZ7_9FLAO</name>
<gene>
    <name evidence="7" type="ORF">SAMN05421741_1399</name>
</gene>
<evidence type="ECO:0000313" key="8">
    <source>
        <dbReference type="Proteomes" id="UP000199036"/>
    </source>
</evidence>
<evidence type="ECO:0000256" key="5">
    <source>
        <dbReference type="SAM" id="Phobius"/>
    </source>
</evidence>
<dbReference type="PANTHER" id="PTHR43280">
    <property type="entry name" value="ARAC-FAMILY TRANSCRIPTIONAL REGULATOR"/>
    <property type="match status" value="1"/>
</dbReference>
<keyword evidence="5" id="KW-0472">Membrane</keyword>
<dbReference type="InterPro" id="IPR011990">
    <property type="entry name" value="TPR-like_helical_dom_sf"/>
</dbReference>
<dbReference type="InterPro" id="IPR009057">
    <property type="entry name" value="Homeodomain-like_sf"/>
</dbReference>
<feature type="transmembrane region" description="Helical" evidence="5">
    <location>
        <begin position="384"/>
        <end position="405"/>
    </location>
</feature>
<evidence type="ECO:0000256" key="1">
    <source>
        <dbReference type="ARBA" id="ARBA00023015"/>
    </source>
</evidence>
<dbReference type="EMBL" id="FOVI01000039">
    <property type="protein sequence ID" value="SFO33846.1"/>
    <property type="molecule type" value="Genomic_DNA"/>
</dbReference>
<evidence type="ECO:0000256" key="4">
    <source>
        <dbReference type="SAM" id="Coils"/>
    </source>
</evidence>
<dbReference type="Proteomes" id="UP000199036">
    <property type="component" value="Unassembled WGS sequence"/>
</dbReference>
<dbReference type="SMART" id="SM00342">
    <property type="entry name" value="HTH_ARAC"/>
    <property type="match status" value="1"/>
</dbReference>
<dbReference type="Gene3D" id="1.10.10.60">
    <property type="entry name" value="Homeodomain-like"/>
    <property type="match status" value="2"/>
</dbReference>
<dbReference type="SUPFAM" id="SSF48452">
    <property type="entry name" value="TPR-like"/>
    <property type="match status" value="2"/>
</dbReference>
<accession>A0A1I5GCZ7</accession>
<keyword evidence="4" id="KW-0175">Coiled coil</keyword>
<sequence length="603" mass="70772">MRKIYLLFYLFTCVATALGQSQKQDRSADSFLNNLLENVNSVSKTDTILYKSTLNNYLENAKKSHQVTHIFNAYRFYALYESDPKVMHLYTDSLTQYAQKTKKTLNIIKAYQARSTVYYIEKNYKKTLEYELAALQLIDRDNQAYEYHKTLYSIGLTHFYLQQYHEASDYFGMARIYFESIDDYNHLRGYMNSILYEGLTASYLGNYDYSNQLLKTANERLSKIKADGRALEKAYLDYVYGLNLYHLKNNKESIKVLKGTLEEITKNEDYANEHNVYYYLGLNYHVLDQKEEAIDYFNRIDRVFKTKKYINLEIKNAYNYLITYYKELKNEEKELYYTNQFLNATIFLQNEYKHLSTVLHKQLDIKHLEAERKRLENSLRLKDLWLEMAFAGGGIIVIVFTVLLVQNYRKKKEYLKRYNELAALRKNTTIEEKAAAVISANTISLSIANTTEEDELEETVTVSPDEDKAVSKKTEKGFNAASIKTLDEILTHLDHFENNLDFLNSDISLNQLATLWNTNRSYLSTLINKYKGKGFTDYVNQLRIEYLLKNLEEDPNWKKYKIAYLAELLGFSSSRSFSNAFLKATGISPSFYIQKLQSEDEKD</sequence>
<keyword evidence="1" id="KW-0805">Transcription regulation</keyword>
<dbReference type="PANTHER" id="PTHR43280:SF2">
    <property type="entry name" value="HTH-TYPE TRANSCRIPTIONAL REGULATOR EXSA"/>
    <property type="match status" value="1"/>
</dbReference>
<keyword evidence="8" id="KW-1185">Reference proteome</keyword>
<dbReference type="Pfam" id="PF12833">
    <property type="entry name" value="HTH_18"/>
    <property type="match status" value="1"/>
</dbReference>
<dbReference type="STRING" id="913024.SAMN05421741_1399"/>
<dbReference type="OrthoDB" id="5295174at2"/>
<keyword evidence="5" id="KW-0812">Transmembrane</keyword>
<dbReference type="InterPro" id="IPR018060">
    <property type="entry name" value="HTH_AraC"/>
</dbReference>
<dbReference type="SUPFAM" id="SSF46689">
    <property type="entry name" value="Homeodomain-like"/>
    <property type="match status" value="1"/>
</dbReference>
<keyword evidence="5" id="KW-1133">Transmembrane helix</keyword>
<dbReference type="Gene3D" id="1.25.40.10">
    <property type="entry name" value="Tetratricopeptide repeat domain"/>
    <property type="match status" value="1"/>
</dbReference>
<evidence type="ECO:0000256" key="3">
    <source>
        <dbReference type="ARBA" id="ARBA00023163"/>
    </source>
</evidence>
<organism evidence="7 8">
    <name type="scientific">Paenimyroides ummariense</name>
    <dbReference type="NCBI Taxonomy" id="913024"/>
    <lineage>
        <taxon>Bacteria</taxon>
        <taxon>Pseudomonadati</taxon>
        <taxon>Bacteroidota</taxon>
        <taxon>Flavobacteriia</taxon>
        <taxon>Flavobacteriales</taxon>
        <taxon>Flavobacteriaceae</taxon>
        <taxon>Paenimyroides</taxon>
    </lineage>
</organism>
<evidence type="ECO:0000256" key="2">
    <source>
        <dbReference type="ARBA" id="ARBA00023125"/>
    </source>
</evidence>
<dbReference type="GO" id="GO:0043565">
    <property type="term" value="F:sequence-specific DNA binding"/>
    <property type="evidence" value="ECO:0007669"/>
    <property type="project" value="InterPro"/>
</dbReference>
<dbReference type="RefSeq" id="WP_091526329.1">
    <property type="nucleotide sequence ID" value="NZ_FOVI01000039.1"/>
</dbReference>
<dbReference type="AlphaFoldDB" id="A0A1I5GCZ7"/>
<keyword evidence="2 7" id="KW-0238">DNA-binding</keyword>
<dbReference type="InterPro" id="IPR019734">
    <property type="entry name" value="TPR_rpt"/>
</dbReference>
<dbReference type="PROSITE" id="PS01124">
    <property type="entry name" value="HTH_ARAC_FAMILY_2"/>
    <property type="match status" value="1"/>
</dbReference>
<reference evidence="8" key="1">
    <citation type="submission" date="2016-10" db="EMBL/GenBank/DDBJ databases">
        <authorList>
            <person name="Varghese N."/>
            <person name="Submissions S."/>
        </authorList>
    </citation>
    <scope>NUCLEOTIDE SEQUENCE [LARGE SCALE GENOMIC DNA]</scope>
    <source>
        <strain evidence="8">DS-12</strain>
    </source>
</reference>
<dbReference type="GO" id="GO:0003700">
    <property type="term" value="F:DNA-binding transcription factor activity"/>
    <property type="evidence" value="ECO:0007669"/>
    <property type="project" value="InterPro"/>
</dbReference>
<protein>
    <submittedName>
        <fullName evidence="7">AraC-type DNA-binding protein</fullName>
    </submittedName>
</protein>
<evidence type="ECO:0000259" key="6">
    <source>
        <dbReference type="PROSITE" id="PS01124"/>
    </source>
</evidence>
<feature type="coiled-coil region" evidence="4">
    <location>
        <begin position="214"/>
        <end position="267"/>
    </location>
</feature>
<feature type="domain" description="HTH araC/xylS-type" evidence="6">
    <location>
        <begin position="487"/>
        <end position="595"/>
    </location>
</feature>
<proteinExistence type="predicted"/>
<evidence type="ECO:0000313" key="7">
    <source>
        <dbReference type="EMBL" id="SFO33846.1"/>
    </source>
</evidence>
<dbReference type="SMART" id="SM00028">
    <property type="entry name" value="TPR"/>
    <property type="match status" value="3"/>
</dbReference>
<keyword evidence="3" id="KW-0804">Transcription</keyword>